<keyword evidence="3" id="KW-1185">Reference proteome</keyword>
<reference evidence="4 5" key="1">
    <citation type="submission" date="2025-04" db="UniProtKB">
        <authorList>
            <consortium name="RefSeq"/>
        </authorList>
    </citation>
    <scope>IDENTIFICATION</scope>
</reference>
<evidence type="ECO:0000256" key="2">
    <source>
        <dbReference type="SAM" id="SignalP"/>
    </source>
</evidence>
<dbReference type="GeneID" id="103512645"/>
<keyword evidence="2" id="KW-0732">Signal</keyword>
<evidence type="ECO:0000256" key="1">
    <source>
        <dbReference type="SAM" id="Phobius"/>
    </source>
</evidence>
<dbReference type="AlphaFoldDB" id="A0A1S3D716"/>
<feature type="signal peptide" evidence="2">
    <location>
        <begin position="1"/>
        <end position="18"/>
    </location>
</feature>
<accession>A0A1S3D716</accession>
<evidence type="ECO:0000313" key="4">
    <source>
        <dbReference type="RefSeq" id="XP_008475638.1"/>
    </source>
</evidence>
<evidence type="ECO:0000313" key="5">
    <source>
        <dbReference type="RefSeq" id="XP_008475640.1"/>
    </source>
</evidence>
<keyword evidence="1" id="KW-0472">Membrane</keyword>
<keyword evidence="1" id="KW-0812">Transmembrane</keyword>
<dbReference type="RefSeq" id="XP_008475638.1">
    <property type="nucleotide sequence ID" value="XM_008477416.2"/>
</dbReference>
<evidence type="ECO:0000313" key="7">
    <source>
        <dbReference type="RefSeq" id="XP_026681862.1"/>
    </source>
</evidence>
<dbReference type="KEGG" id="dci:103512644"/>
<dbReference type="Proteomes" id="UP000079169">
    <property type="component" value="Unplaced"/>
</dbReference>
<sequence length="149" mass="16808">MNRTILIVTCTIVLSVLCVDGYPQRYRISRSVGSHGDIDPGERTTPCRKRRAMVKYPVDMSSAITYDKANNAKGMDKNVYDFDKTVNTAKENAVDKSSFRNGTNKVSIDADTESVREMNYHLSCILTVCFLCYCINVCLCILQIIFEAR</sequence>
<gene>
    <name evidence="4 6" type="primary">LOC103512644</name>
    <name evidence="5 7" type="synonym">LOC103512645</name>
</gene>
<name>A0A1S3D716_DIACI</name>
<dbReference type="RefSeq" id="XP_026681862.1">
    <property type="nucleotide sequence ID" value="XM_026826061.1"/>
</dbReference>
<dbReference type="PaxDb" id="121845-A0A1S3D716"/>
<dbReference type="RefSeq" id="XP_026681861.1">
    <property type="nucleotide sequence ID" value="XM_026826060.1"/>
</dbReference>
<evidence type="ECO:0000313" key="6">
    <source>
        <dbReference type="RefSeq" id="XP_026681861.1"/>
    </source>
</evidence>
<evidence type="ECO:0000313" key="3">
    <source>
        <dbReference type="Proteomes" id="UP000079169"/>
    </source>
</evidence>
<dbReference type="KEGG" id="dci:103512645"/>
<dbReference type="RefSeq" id="XP_008475640.1">
    <property type="nucleotide sequence ID" value="XM_008477418.2"/>
</dbReference>
<dbReference type="GeneID" id="103512644"/>
<protein>
    <submittedName>
        <fullName evidence="4 6">Uncharacterized protein LOC103512644 isoform X1</fullName>
    </submittedName>
    <submittedName>
        <fullName evidence="5 7">Uncharacterized protein LOC103512645 isoform X1</fullName>
    </submittedName>
</protein>
<organism evidence="3 4">
    <name type="scientific">Diaphorina citri</name>
    <name type="common">Asian citrus psyllid</name>
    <dbReference type="NCBI Taxonomy" id="121845"/>
    <lineage>
        <taxon>Eukaryota</taxon>
        <taxon>Metazoa</taxon>
        <taxon>Ecdysozoa</taxon>
        <taxon>Arthropoda</taxon>
        <taxon>Hexapoda</taxon>
        <taxon>Insecta</taxon>
        <taxon>Pterygota</taxon>
        <taxon>Neoptera</taxon>
        <taxon>Paraneoptera</taxon>
        <taxon>Hemiptera</taxon>
        <taxon>Sternorrhyncha</taxon>
        <taxon>Psylloidea</taxon>
        <taxon>Psyllidae</taxon>
        <taxon>Diaphorininae</taxon>
        <taxon>Diaphorina</taxon>
    </lineage>
</organism>
<feature type="chain" id="PRO_5010479180" evidence="2">
    <location>
        <begin position="19"/>
        <end position="149"/>
    </location>
</feature>
<keyword evidence="1" id="KW-1133">Transmembrane helix</keyword>
<feature type="transmembrane region" description="Helical" evidence="1">
    <location>
        <begin position="120"/>
        <end position="146"/>
    </location>
</feature>
<proteinExistence type="predicted"/>